<feature type="compositionally biased region" description="Polar residues" evidence="1">
    <location>
        <begin position="1172"/>
        <end position="1190"/>
    </location>
</feature>
<gene>
    <name evidence="2" type="ORF">SCF082_LOCUS51398</name>
</gene>
<proteinExistence type="predicted"/>
<accession>A0ABP0SE73</accession>
<evidence type="ECO:0000256" key="1">
    <source>
        <dbReference type="SAM" id="MobiDB-lite"/>
    </source>
</evidence>
<sequence>MSAKASLAYQQVGNAISVPHALLVLLSALDSIMKANCNLRKAIYECWLDRVSSFNSVVIADGQFVVICKKAHVLSAMKIVPPEVTTPDYVTWKIVSIANGSAIDVSFPPTWSAKDACSIFTWKHDISRHVFLRHEDFPNIMQFTLPDLASIVCECQVCLDGHPFAEVSMKNCAVPLDSDIHAFVSRVLSSLPKVFEAPSSTVLRCISQSEHRCAVTKVPKAWTLQQIVDQVFVPSAAGAPIVLSPKSQCSVSKSTNAATMFGLSCVWVVSHNMTPAFDLSGDDVCDLISPTMPFPIALPRDGVLEQPVQLGFDQIVTSHFFRQAMFVSETHLAVRDDCIPTWFAVDVPSMVFSLPIRKRQLVHDDEVHIPLIAKRPRHHCIAPDQAIVGFLLPQRPANQPWVVGRTGSRSFCALVVQHPENSLIVQFEGQQYLISKINGRRPNANFDGLRHADILDLALQGPVHAGGHHHAGPQSLPSGASFEARCEFSVNTSGWLAQDELVFFTQQIQWVNPDFGFFTPVVKWDRELESFDEDSYGEISVPNNRLTIIPVLAGSHWAAIEINRVSHQVQVGAVGFPGPFLPRVAAAIARVLDLTPDMLHCEAIALPDLPHMCGWLLLRRWITLSQMSDMLPPAEDGFGTLPIDKQQLVNDVITSAIEDWMRADIHLDDWLVPSKLRRAFFVHLAQNSQFGEPVTNLRLFVHFQDSDDPPPDRVSPLSLIHPAMPEFHVLGRLLHIRDHPGWLASDELDFLLDLLRRLFFDELLCPPCWWDSRRRVLVYFGGLMPDFRFHQKVTWFCIIDSTWVQVDMRLTAEDVRFFFCAAPPPLFAAAELIVQAIMNSLGLARGTCQTVMIPFLAPENFCGWSLIHGLYVRRDLRLPDSTIPMLAILRASRHHVVLNELNTAAIDQWERSEADIASFGDFAKKIQGPFEVVLHDPSLHADYKRLVLVLALHGKISFQLPKPTIALTTTEVVEIVAEVDSRVLSAHELEAVKAAPLEFIRGNIWQLHPDFKDSLSFYALRTGRHPAASKADIQWQCILKAPQAHRKALLKSSRMLPVMLRDFLDKSPAKKDHTVVPRFWTPSARELGGRFFDPASSWQGPHPDKKAFRAGGVHGWVIAFQEKPSILRFTLEINKETFEILLVEDELVPFNKASSRAANAGRKNKKKEEATNDQNLPQAEPTRGSSNAASTHFAFDPQRTLDSQSLKTLEEKFDRLETRHDRIEKKSLFASFRPRHMDLVLLLSSVQSFLQSSSVPAGLVDFYS</sequence>
<comment type="caution">
    <text evidence="2">The sequence shown here is derived from an EMBL/GenBank/DDBJ whole genome shotgun (WGS) entry which is preliminary data.</text>
</comment>
<keyword evidence="3" id="KW-1185">Reference proteome</keyword>
<evidence type="ECO:0000313" key="3">
    <source>
        <dbReference type="Proteomes" id="UP001642464"/>
    </source>
</evidence>
<protein>
    <recommendedName>
        <fullName evidence="4">Ubiquitin-like protease family profile domain-containing protein</fullName>
    </recommendedName>
</protein>
<name>A0ABP0SE73_9DINO</name>
<feature type="region of interest" description="Disordered" evidence="1">
    <location>
        <begin position="1156"/>
        <end position="1190"/>
    </location>
</feature>
<evidence type="ECO:0008006" key="4">
    <source>
        <dbReference type="Google" id="ProtNLM"/>
    </source>
</evidence>
<organism evidence="2 3">
    <name type="scientific">Durusdinium trenchii</name>
    <dbReference type="NCBI Taxonomy" id="1381693"/>
    <lineage>
        <taxon>Eukaryota</taxon>
        <taxon>Sar</taxon>
        <taxon>Alveolata</taxon>
        <taxon>Dinophyceae</taxon>
        <taxon>Suessiales</taxon>
        <taxon>Symbiodiniaceae</taxon>
        <taxon>Durusdinium</taxon>
    </lineage>
</organism>
<dbReference type="Proteomes" id="UP001642464">
    <property type="component" value="Unassembled WGS sequence"/>
</dbReference>
<evidence type="ECO:0000313" key="2">
    <source>
        <dbReference type="EMBL" id="CAK9110680.1"/>
    </source>
</evidence>
<reference evidence="2 3" key="1">
    <citation type="submission" date="2024-02" db="EMBL/GenBank/DDBJ databases">
        <authorList>
            <person name="Chen Y."/>
            <person name="Shah S."/>
            <person name="Dougan E. K."/>
            <person name="Thang M."/>
            <person name="Chan C."/>
        </authorList>
    </citation>
    <scope>NUCLEOTIDE SEQUENCE [LARGE SCALE GENOMIC DNA]</scope>
</reference>
<dbReference type="EMBL" id="CAXAMM010043572">
    <property type="protein sequence ID" value="CAK9110680.1"/>
    <property type="molecule type" value="Genomic_DNA"/>
</dbReference>